<feature type="region of interest" description="Disordered" evidence="1">
    <location>
        <begin position="36"/>
        <end position="55"/>
    </location>
</feature>
<organism evidence="2 3">
    <name type="scientific">Rubroshorea leprosula</name>
    <dbReference type="NCBI Taxonomy" id="152421"/>
    <lineage>
        <taxon>Eukaryota</taxon>
        <taxon>Viridiplantae</taxon>
        <taxon>Streptophyta</taxon>
        <taxon>Embryophyta</taxon>
        <taxon>Tracheophyta</taxon>
        <taxon>Spermatophyta</taxon>
        <taxon>Magnoliopsida</taxon>
        <taxon>eudicotyledons</taxon>
        <taxon>Gunneridae</taxon>
        <taxon>Pentapetalae</taxon>
        <taxon>rosids</taxon>
        <taxon>malvids</taxon>
        <taxon>Malvales</taxon>
        <taxon>Dipterocarpaceae</taxon>
        <taxon>Rubroshorea</taxon>
    </lineage>
</organism>
<reference evidence="2 3" key="1">
    <citation type="journal article" date="2021" name="Commun. Biol.">
        <title>The genome of Shorea leprosula (Dipterocarpaceae) highlights the ecological relevance of drought in aseasonal tropical rainforests.</title>
        <authorList>
            <person name="Ng K.K.S."/>
            <person name="Kobayashi M.J."/>
            <person name="Fawcett J.A."/>
            <person name="Hatakeyama M."/>
            <person name="Paape T."/>
            <person name="Ng C.H."/>
            <person name="Ang C.C."/>
            <person name="Tnah L.H."/>
            <person name="Lee C.T."/>
            <person name="Nishiyama T."/>
            <person name="Sese J."/>
            <person name="O'Brien M.J."/>
            <person name="Copetti D."/>
            <person name="Mohd Noor M.I."/>
            <person name="Ong R.C."/>
            <person name="Putra M."/>
            <person name="Sireger I.Z."/>
            <person name="Indrioko S."/>
            <person name="Kosugi Y."/>
            <person name="Izuno A."/>
            <person name="Isagi Y."/>
            <person name="Lee S.L."/>
            <person name="Shimizu K.K."/>
        </authorList>
    </citation>
    <scope>NUCLEOTIDE SEQUENCE [LARGE SCALE GENOMIC DNA]</scope>
    <source>
        <strain evidence="2">214</strain>
    </source>
</reference>
<accession>A0AAV5M470</accession>
<proteinExistence type="predicted"/>
<gene>
    <name evidence="2" type="ORF">SLEP1_g50736</name>
</gene>
<dbReference type="Proteomes" id="UP001054252">
    <property type="component" value="Unassembled WGS sequence"/>
</dbReference>
<evidence type="ECO:0000313" key="2">
    <source>
        <dbReference type="EMBL" id="GKV43447.1"/>
    </source>
</evidence>
<dbReference type="AlphaFoldDB" id="A0AAV5M470"/>
<sequence length="104" mass="12134">MEGKGMDEEGVRTRSFRYEDYSIRRAFLESYPLQWREDDEKSEETSQVSEESTGKRPIKKTILSVFHWGGEKVFVLRRFKQKVTVYAIACIPIRVKEPSALISA</sequence>
<comment type="caution">
    <text evidence="2">The sequence shown here is derived from an EMBL/GenBank/DDBJ whole genome shotgun (WGS) entry which is preliminary data.</text>
</comment>
<keyword evidence="3" id="KW-1185">Reference proteome</keyword>
<name>A0AAV5M470_9ROSI</name>
<protein>
    <submittedName>
        <fullName evidence="2">Uncharacterized protein</fullName>
    </submittedName>
</protein>
<evidence type="ECO:0000256" key="1">
    <source>
        <dbReference type="SAM" id="MobiDB-lite"/>
    </source>
</evidence>
<dbReference type="EMBL" id="BPVZ01000169">
    <property type="protein sequence ID" value="GKV43447.1"/>
    <property type="molecule type" value="Genomic_DNA"/>
</dbReference>
<evidence type="ECO:0000313" key="3">
    <source>
        <dbReference type="Proteomes" id="UP001054252"/>
    </source>
</evidence>